<dbReference type="OrthoDB" id="2187549at2759"/>
<gene>
    <name evidence="3" type="ORF">Rt10032_c04g2071</name>
</gene>
<dbReference type="Gene3D" id="2.20.25.10">
    <property type="match status" value="1"/>
</dbReference>
<dbReference type="AlphaFoldDB" id="A0A511KF67"/>
<evidence type="ECO:0000313" key="4">
    <source>
        <dbReference type="Proteomes" id="UP000321518"/>
    </source>
</evidence>
<name>A0A511KF67_RHOTO</name>
<dbReference type="Proteomes" id="UP000321518">
    <property type="component" value="Unassembled WGS sequence"/>
</dbReference>
<evidence type="ECO:0000256" key="2">
    <source>
        <dbReference type="SAM" id="MobiDB-lite"/>
    </source>
</evidence>
<organism evidence="3 4">
    <name type="scientific">Rhodotorula toruloides</name>
    <name type="common">Yeast</name>
    <name type="synonym">Rhodosporidium toruloides</name>
    <dbReference type="NCBI Taxonomy" id="5286"/>
    <lineage>
        <taxon>Eukaryota</taxon>
        <taxon>Fungi</taxon>
        <taxon>Dikarya</taxon>
        <taxon>Basidiomycota</taxon>
        <taxon>Pucciniomycotina</taxon>
        <taxon>Microbotryomycetes</taxon>
        <taxon>Sporidiobolales</taxon>
        <taxon>Sporidiobolaceae</taxon>
        <taxon>Rhodotorula</taxon>
    </lineage>
</organism>
<dbReference type="GO" id="GO:0008168">
    <property type="term" value="F:methyltransferase activity"/>
    <property type="evidence" value="ECO:0007669"/>
    <property type="project" value="UniProtKB-KW"/>
</dbReference>
<dbReference type="PANTHER" id="PTHR12773:SF0">
    <property type="entry name" value="MULTIFUNCTIONAL METHYLTRANSFERASE SUBUNIT TRM112-LIKE PROTEIN"/>
    <property type="match status" value="1"/>
</dbReference>
<evidence type="ECO:0000313" key="3">
    <source>
        <dbReference type="EMBL" id="GEM08054.1"/>
    </source>
</evidence>
<evidence type="ECO:0000256" key="1">
    <source>
        <dbReference type="ARBA" id="ARBA00007980"/>
    </source>
</evidence>
<accession>A0A511KF67</accession>
<keyword evidence="3" id="KW-0489">Methyltransferase</keyword>
<dbReference type="InterPro" id="IPR005651">
    <property type="entry name" value="Trm112-like"/>
</dbReference>
<dbReference type="InterPro" id="IPR039127">
    <property type="entry name" value="Trm112"/>
</dbReference>
<dbReference type="Pfam" id="PF03966">
    <property type="entry name" value="Trm112p"/>
    <property type="match status" value="1"/>
</dbReference>
<feature type="region of interest" description="Disordered" evidence="2">
    <location>
        <begin position="62"/>
        <end position="89"/>
    </location>
</feature>
<comment type="similarity">
    <text evidence="1">Belongs to the TRM112 family.</text>
</comment>
<proteinExistence type="inferred from homology"/>
<keyword evidence="3" id="KW-0808">Transferase</keyword>
<dbReference type="PANTHER" id="PTHR12773">
    <property type="entry name" value="UPF0315 PROTEIN-RELATED"/>
    <property type="match status" value="1"/>
</dbReference>
<reference evidence="3 4" key="1">
    <citation type="submission" date="2019-07" db="EMBL/GenBank/DDBJ databases">
        <title>Rhodotorula toruloides NBRC10032 genome sequencing.</title>
        <authorList>
            <person name="Shida Y."/>
            <person name="Takaku H."/>
            <person name="Ogasawara W."/>
            <person name="Mori K."/>
        </authorList>
    </citation>
    <scope>NUCLEOTIDE SEQUENCE [LARGE SCALE GENOMIC DNA]</scope>
    <source>
        <strain evidence="3 4">NBRC10032</strain>
    </source>
</reference>
<dbReference type="GO" id="GO:0070476">
    <property type="term" value="P:rRNA (guanine-N7)-methylation"/>
    <property type="evidence" value="ECO:0007669"/>
    <property type="project" value="TreeGrafter"/>
</dbReference>
<dbReference type="GO" id="GO:0046982">
    <property type="term" value="F:protein heterodimerization activity"/>
    <property type="evidence" value="ECO:0007669"/>
    <property type="project" value="InterPro"/>
</dbReference>
<dbReference type="EMBL" id="BJWK01000004">
    <property type="protein sequence ID" value="GEM08054.1"/>
    <property type="molecule type" value="Genomic_DNA"/>
</dbReference>
<sequence>MAEKVRKSLGGVVREEEQHEMGVALHDALFALVQLVVASNEHSVLPSPVRLAEDFARARPAAASASHVPSGRATHQKRNMDSPPADPQDALHSTLSLLTRHLAPAVEVLPHLPLVQRESIRSLCEELQDEVELLVEVVEEGSGNRSKTTKGGKDKVVETWLARSAARLWSVAVNTSSPVVPSSVSSYDYEAQLNVYRKDFETEQDDQNLLSCPSRACAYPTNFPLSFRNVTKLEMVDADFNEEFLRGVLSRIEWQALRKSAAELGNTDLPEQSPDLTRPEAISLDLLKTLHHVLLEIVVADGEMVCPQCEHVYRIKDSIPNMLLAEHEIRR</sequence>
<dbReference type="GO" id="GO:0030488">
    <property type="term" value="P:tRNA methylation"/>
    <property type="evidence" value="ECO:0007669"/>
    <property type="project" value="TreeGrafter"/>
</dbReference>
<dbReference type="SUPFAM" id="SSF158997">
    <property type="entry name" value="Trm112p-like"/>
    <property type="match status" value="1"/>
</dbReference>
<protein>
    <submittedName>
        <fullName evidence="3">tRNA (M2G10) methyltransferase complex</fullName>
    </submittedName>
</protein>
<comment type="caution">
    <text evidence="3">The sequence shown here is derived from an EMBL/GenBank/DDBJ whole genome shotgun (WGS) entry which is preliminary data.</text>
</comment>